<feature type="compositionally biased region" description="Polar residues" evidence="1">
    <location>
        <begin position="544"/>
        <end position="554"/>
    </location>
</feature>
<feature type="region of interest" description="Disordered" evidence="1">
    <location>
        <begin position="439"/>
        <end position="471"/>
    </location>
</feature>
<dbReference type="CDD" id="cd00063">
    <property type="entry name" value="FN3"/>
    <property type="match status" value="1"/>
</dbReference>
<evidence type="ECO:0000256" key="1">
    <source>
        <dbReference type="SAM" id="MobiDB-lite"/>
    </source>
</evidence>
<dbReference type="CDD" id="cd00096">
    <property type="entry name" value="Ig"/>
    <property type="match status" value="1"/>
</dbReference>
<dbReference type="SUPFAM" id="SSF49265">
    <property type="entry name" value="Fibronectin type III"/>
    <property type="match status" value="1"/>
</dbReference>
<feature type="compositionally biased region" description="Low complexity" evidence="1">
    <location>
        <begin position="885"/>
        <end position="907"/>
    </location>
</feature>
<feature type="compositionally biased region" description="Basic and acidic residues" evidence="1">
    <location>
        <begin position="439"/>
        <end position="450"/>
    </location>
</feature>
<gene>
    <name evidence="4" type="ORF">E2C01_030103</name>
</gene>
<keyword evidence="2" id="KW-1133">Transmembrane helix</keyword>
<feature type="transmembrane region" description="Helical" evidence="2">
    <location>
        <begin position="279"/>
        <end position="304"/>
    </location>
</feature>
<organism evidence="4 5">
    <name type="scientific">Portunus trituberculatus</name>
    <name type="common">Swimming crab</name>
    <name type="synonym">Neptunus trituberculatus</name>
    <dbReference type="NCBI Taxonomy" id="210409"/>
    <lineage>
        <taxon>Eukaryota</taxon>
        <taxon>Metazoa</taxon>
        <taxon>Ecdysozoa</taxon>
        <taxon>Arthropoda</taxon>
        <taxon>Crustacea</taxon>
        <taxon>Multicrustacea</taxon>
        <taxon>Malacostraca</taxon>
        <taxon>Eumalacostraca</taxon>
        <taxon>Eucarida</taxon>
        <taxon>Decapoda</taxon>
        <taxon>Pleocyemata</taxon>
        <taxon>Brachyura</taxon>
        <taxon>Eubrachyura</taxon>
        <taxon>Portunoidea</taxon>
        <taxon>Portunidae</taxon>
        <taxon>Portuninae</taxon>
        <taxon>Portunus</taxon>
    </lineage>
</organism>
<dbReference type="PANTHER" id="PTHR23278:SF19">
    <property type="entry name" value="OBSCURIN"/>
    <property type="match status" value="1"/>
</dbReference>
<feature type="region of interest" description="Disordered" evidence="1">
    <location>
        <begin position="526"/>
        <end position="565"/>
    </location>
</feature>
<dbReference type="PANTHER" id="PTHR23278">
    <property type="entry name" value="SIDESTEP PROTEIN"/>
    <property type="match status" value="1"/>
</dbReference>
<proteinExistence type="predicted"/>
<dbReference type="OrthoDB" id="6379562at2759"/>
<reference evidence="4 5" key="1">
    <citation type="submission" date="2019-05" db="EMBL/GenBank/DDBJ databases">
        <title>Another draft genome of Portunus trituberculatus and its Hox gene families provides insights of decapod evolution.</title>
        <authorList>
            <person name="Jeong J.-H."/>
            <person name="Song I."/>
            <person name="Kim S."/>
            <person name="Choi T."/>
            <person name="Kim D."/>
            <person name="Ryu S."/>
            <person name="Kim W."/>
        </authorList>
    </citation>
    <scope>NUCLEOTIDE SEQUENCE [LARGE SCALE GENOMIC DNA]</scope>
    <source>
        <tissue evidence="4">Muscle</tissue>
    </source>
</reference>
<dbReference type="EMBL" id="VSRR010003565">
    <property type="protein sequence ID" value="MPC36636.1"/>
    <property type="molecule type" value="Genomic_DNA"/>
</dbReference>
<evidence type="ECO:0000313" key="4">
    <source>
        <dbReference type="EMBL" id="MPC36636.1"/>
    </source>
</evidence>
<feature type="region of interest" description="Disordered" evidence="1">
    <location>
        <begin position="1000"/>
        <end position="1019"/>
    </location>
</feature>
<keyword evidence="5" id="KW-1185">Reference proteome</keyword>
<evidence type="ECO:0000259" key="3">
    <source>
        <dbReference type="PROSITE" id="PS50853"/>
    </source>
</evidence>
<dbReference type="InterPro" id="IPR036116">
    <property type="entry name" value="FN3_sf"/>
</dbReference>
<feature type="compositionally biased region" description="Low complexity" evidence="1">
    <location>
        <begin position="821"/>
        <end position="842"/>
    </location>
</feature>
<comment type="caution">
    <text evidence="4">The sequence shown here is derived from an EMBL/GenBank/DDBJ whole genome shotgun (WGS) entry which is preliminary data.</text>
</comment>
<dbReference type="Proteomes" id="UP000324222">
    <property type="component" value="Unassembled WGS sequence"/>
</dbReference>
<feature type="region of interest" description="Disordered" evidence="1">
    <location>
        <begin position="710"/>
        <end position="759"/>
    </location>
</feature>
<feature type="region of interest" description="Disordered" evidence="1">
    <location>
        <begin position="314"/>
        <end position="352"/>
    </location>
</feature>
<evidence type="ECO:0000256" key="2">
    <source>
        <dbReference type="SAM" id="Phobius"/>
    </source>
</evidence>
<feature type="region of interest" description="Disordered" evidence="1">
    <location>
        <begin position="945"/>
        <end position="992"/>
    </location>
</feature>
<feature type="compositionally biased region" description="Basic and acidic residues" evidence="1">
    <location>
        <begin position="714"/>
        <end position="730"/>
    </location>
</feature>
<keyword evidence="2" id="KW-0472">Membrane</keyword>
<keyword evidence="2" id="KW-0812">Transmembrane</keyword>
<feature type="compositionally biased region" description="Low complexity" evidence="1">
    <location>
        <begin position="1000"/>
        <end position="1010"/>
    </location>
</feature>
<dbReference type="InterPro" id="IPR036179">
    <property type="entry name" value="Ig-like_dom_sf"/>
</dbReference>
<accession>A0A5B7EU11</accession>
<name>A0A5B7EU11_PORTR</name>
<feature type="compositionally biased region" description="Polar residues" evidence="1">
    <location>
        <begin position="398"/>
        <end position="411"/>
    </location>
</feature>
<dbReference type="SMART" id="SM00060">
    <property type="entry name" value="FN3"/>
    <property type="match status" value="1"/>
</dbReference>
<protein>
    <recommendedName>
        <fullName evidence="3">Fibronectin type-III domain-containing protein</fullName>
    </recommendedName>
</protein>
<evidence type="ECO:0000313" key="5">
    <source>
        <dbReference type="Proteomes" id="UP000324222"/>
    </source>
</evidence>
<dbReference type="InterPro" id="IPR013151">
    <property type="entry name" value="Immunoglobulin_dom"/>
</dbReference>
<dbReference type="InterPro" id="IPR003961">
    <property type="entry name" value="FN3_dom"/>
</dbReference>
<dbReference type="InterPro" id="IPR013783">
    <property type="entry name" value="Ig-like_fold"/>
</dbReference>
<dbReference type="PROSITE" id="PS50853">
    <property type="entry name" value="FN3"/>
    <property type="match status" value="1"/>
</dbReference>
<feature type="region of interest" description="Disordered" evidence="1">
    <location>
        <begin position="393"/>
        <end position="413"/>
    </location>
</feature>
<sequence length="1019" mass="110220">MENDGQGTPLSLETDSSEDMVMGNMSIVVQKATPEDAGDYTCTAHNSEGSSRSNPIKLRVNHGPTCKRSTPLVLGVPRHHSLNVTCQVSSFPSPSGFSWALRTYLGRLQVPQDRINWQGTTSWIIYTPRATEDYGELICWAHTRKGRRQKAPCVARLVPADTPDAPERCRVSRRTPSSLTVSCIAAHDGGLPQTFHAWVSFEGRHVNNASSATSEVTVPGLQPATAYSLILWSANTYGNSMRVKLQASTTPSNVTVSTSSSMNGHSTKDTTKEGPFDSLYPSLVAVVAVVTVVGIVVGVVAGLLSRHITVPVRHSADQDDDDDYHAAPPPSPGRRLKVHLRRSGKGNGSLTKQIRKPTARYEFLGTAPRREPHVYDDPVPLRREKKDKVYEELRTTPETECSTLSATSSDPPGTLIPPQFLQWPLPYCRLLRNNDFKDAPRKPVRVDPPKLPDMSVCASQSSPVTSTPLTNSVPRPDFRLILVPETSKILKNATEQDTRLKQHFIKDISSPFTSSKSKFPAITEEEEIKPSATKTKDASCTLRDPSNLTKNNKGVSIEEELSGDQSKRRALIPKAMDQDVNTKQLSRLLHPPGATVRLNTVNSMKITSWDHHKVKAVQEKNIKVDESIVLFTQRGSQPKVEDVADDITCIPATNTSKPFLHNVDTTTTDNCSAFTQKEAEHQVAKVACQEEKFTPDMNTETENAATSFPLLLDHGGDEASKHNSAQRDKTSYVSLTDKLHPATKQNSSSSNSSNRLHQHHPYNTSLASIKRSYRSPISAQLATILDPMIIPAEGSVTPRLSSAGQRKPRIGLTSLFSLTASSSSNSSSSSSSFSSSSSSSSSYKRGFRRSARRTDLASPFWRPRSVPTTSGLQMTSHCYFQTPNASSSSSSSPPSPRSSSSFSGASSSSSSCFPYSSTASSSPLSSFYSSENSLPISTSLSQSFSSFQFPTSSSSFSSSATSSSSSSSSSTSSSSAVTKSPFSSFLSPSLTSHSASSFLSLSSCSTSPESGFSGQITPT</sequence>
<dbReference type="Gene3D" id="2.60.40.10">
    <property type="entry name" value="Immunoglobulins"/>
    <property type="match status" value="2"/>
</dbReference>
<dbReference type="AlphaFoldDB" id="A0A5B7EU11"/>
<dbReference type="Pfam" id="PF00047">
    <property type="entry name" value="ig"/>
    <property type="match status" value="1"/>
</dbReference>
<feature type="domain" description="Fibronectin type-III" evidence="3">
    <location>
        <begin position="165"/>
        <end position="253"/>
    </location>
</feature>
<feature type="compositionally biased region" description="Basic residues" evidence="1">
    <location>
        <begin position="334"/>
        <end position="344"/>
    </location>
</feature>
<feature type="region of interest" description="Disordered" evidence="1">
    <location>
        <begin position="883"/>
        <end position="907"/>
    </location>
</feature>
<dbReference type="SUPFAM" id="SSF48726">
    <property type="entry name" value="Immunoglobulin"/>
    <property type="match status" value="2"/>
</dbReference>
<feature type="region of interest" description="Disordered" evidence="1">
    <location>
        <begin position="821"/>
        <end position="850"/>
    </location>
</feature>
<feature type="region of interest" description="Disordered" evidence="1">
    <location>
        <begin position="253"/>
        <end position="274"/>
    </location>
</feature>
<feature type="compositionally biased region" description="Polar residues" evidence="1">
    <location>
        <begin position="457"/>
        <end position="471"/>
    </location>
</feature>